<feature type="region of interest" description="Disordered" evidence="1">
    <location>
        <begin position="98"/>
        <end position="120"/>
    </location>
</feature>
<dbReference type="Proteomes" id="UP000007151">
    <property type="component" value="Unassembled WGS sequence"/>
</dbReference>
<organism evidence="2 3">
    <name type="scientific">Danaus plexippus plexippus</name>
    <dbReference type="NCBI Taxonomy" id="278856"/>
    <lineage>
        <taxon>Eukaryota</taxon>
        <taxon>Metazoa</taxon>
        <taxon>Ecdysozoa</taxon>
        <taxon>Arthropoda</taxon>
        <taxon>Hexapoda</taxon>
        <taxon>Insecta</taxon>
        <taxon>Pterygota</taxon>
        <taxon>Neoptera</taxon>
        <taxon>Endopterygota</taxon>
        <taxon>Lepidoptera</taxon>
        <taxon>Glossata</taxon>
        <taxon>Ditrysia</taxon>
        <taxon>Papilionoidea</taxon>
        <taxon>Nymphalidae</taxon>
        <taxon>Danainae</taxon>
        <taxon>Danaini</taxon>
        <taxon>Danaina</taxon>
        <taxon>Danaus</taxon>
        <taxon>Danaus</taxon>
    </lineage>
</organism>
<evidence type="ECO:0000256" key="1">
    <source>
        <dbReference type="SAM" id="MobiDB-lite"/>
    </source>
</evidence>
<evidence type="ECO:0000313" key="3">
    <source>
        <dbReference type="Proteomes" id="UP000007151"/>
    </source>
</evidence>
<evidence type="ECO:0000313" key="2">
    <source>
        <dbReference type="EMBL" id="OWR41286.1"/>
    </source>
</evidence>
<dbReference type="STRING" id="278856.A0A212EIH0"/>
<evidence type="ECO:0008006" key="4">
    <source>
        <dbReference type="Google" id="ProtNLM"/>
    </source>
</evidence>
<dbReference type="InParanoid" id="A0A212EIH0"/>
<dbReference type="KEGG" id="dpl:KGM_202837A"/>
<feature type="non-terminal residue" evidence="2">
    <location>
        <position position="120"/>
    </location>
</feature>
<reference evidence="2 3" key="1">
    <citation type="journal article" date="2011" name="Cell">
        <title>The monarch butterfly genome yields insights into long-distance migration.</title>
        <authorList>
            <person name="Zhan S."/>
            <person name="Merlin C."/>
            <person name="Boore J.L."/>
            <person name="Reppert S.M."/>
        </authorList>
    </citation>
    <scope>NUCLEOTIDE SEQUENCE [LARGE SCALE GENOMIC DNA]</scope>
    <source>
        <strain evidence="2">F-2</strain>
    </source>
</reference>
<dbReference type="AlphaFoldDB" id="A0A212EIH0"/>
<proteinExistence type="predicted"/>
<sequence length="120" mass="13565">MKNNLLTKQSATALQLELLQSRQGSQSIEKFGKKLETLFVELSISQADGKEDAYKIFRAVNENLAIQRFTDGLRNSRLSTILAARDYGELKDVIRVAKDEERSHQGHSTSAETVFATRHR</sequence>
<dbReference type="EMBL" id="AGBW02014643">
    <property type="protein sequence ID" value="OWR41286.1"/>
    <property type="molecule type" value="Genomic_DNA"/>
</dbReference>
<accession>A0A212EIH0</accession>
<protein>
    <recommendedName>
        <fullName evidence="4">Retrotransposon gag domain-containing protein</fullName>
    </recommendedName>
</protein>
<name>A0A212EIH0_DANPL</name>
<gene>
    <name evidence="2" type="ORF">KGM_202837A</name>
</gene>
<comment type="caution">
    <text evidence="2">The sequence shown here is derived from an EMBL/GenBank/DDBJ whole genome shotgun (WGS) entry which is preliminary data.</text>
</comment>
<keyword evidence="3" id="KW-1185">Reference proteome</keyword>